<dbReference type="InterPro" id="IPR004360">
    <property type="entry name" value="Glyas_Fos-R_dOase_dom"/>
</dbReference>
<dbReference type="PANTHER" id="PTHR34109">
    <property type="entry name" value="BNAUNNG04460D PROTEIN-RELATED"/>
    <property type="match status" value="1"/>
</dbReference>
<keyword evidence="3" id="KW-1185">Reference proteome</keyword>
<dbReference type="PATRIC" id="fig|391937.3.peg.2710"/>
<reference evidence="2 3" key="1">
    <citation type="journal article" date="2012" name="J. Bacteriol.">
        <title>Genome Sequence of Nitratireductor pacificus Type Strain pht-3B.</title>
        <authorList>
            <person name="Lai Q."/>
            <person name="Li G."/>
            <person name="Shao Z."/>
        </authorList>
    </citation>
    <scope>NUCLEOTIDE SEQUENCE [LARGE SCALE GENOMIC DNA]</scope>
    <source>
        <strain evidence="3">pht-3B</strain>
    </source>
</reference>
<dbReference type="InterPro" id="IPR029068">
    <property type="entry name" value="Glyas_Bleomycin-R_OHBP_Dase"/>
</dbReference>
<dbReference type="InterPro" id="IPR037523">
    <property type="entry name" value="VOC_core"/>
</dbReference>
<dbReference type="OrthoDB" id="9806868at2"/>
<organism evidence="2 3">
    <name type="scientific">Nitratireductor pacificus pht-3B</name>
    <dbReference type="NCBI Taxonomy" id="391937"/>
    <lineage>
        <taxon>Bacteria</taxon>
        <taxon>Pseudomonadati</taxon>
        <taxon>Pseudomonadota</taxon>
        <taxon>Alphaproteobacteria</taxon>
        <taxon>Hyphomicrobiales</taxon>
        <taxon>Phyllobacteriaceae</taxon>
        <taxon>Nitratireductor</taxon>
    </lineage>
</organism>
<dbReference type="Proteomes" id="UP000006786">
    <property type="component" value="Unassembled WGS sequence"/>
</dbReference>
<protein>
    <recommendedName>
        <fullName evidence="1">VOC domain-containing protein</fullName>
    </recommendedName>
</protein>
<name>K2M834_9HYPH</name>
<accession>K2M834</accession>
<sequence>MNDPFRRSTLGAGVFYRDPVAALDWLEHAFGFERHIEVRDRDGVLVHSEMRMEDAYIVVDSEWASYIASPASVGAKNTQVLYIKLRYGLDQHCDTARRAGAEILQEPEDQVYGDRIYRARDPEGHVWTFIQPVRSVSRDEAESLTGWSIEGWHQE</sequence>
<comment type="caution">
    <text evidence="2">The sequence shown here is derived from an EMBL/GenBank/DDBJ whole genome shotgun (WGS) entry which is preliminary data.</text>
</comment>
<dbReference type="eggNOG" id="COG2764">
    <property type="taxonomic scope" value="Bacteria"/>
</dbReference>
<dbReference type="STRING" id="391937.NA2_13205"/>
<evidence type="ECO:0000259" key="1">
    <source>
        <dbReference type="PROSITE" id="PS51819"/>
    </source>
</evidence>
<feature type="domain" description="VOC" evidence="1">
    <location>
        <begin position="8"/>
        <end position="132"/>
    </location>
</feature>
<dbReference type="SUPFAM" id="SSF54593">
    <property type="entry name" value="Glyoxalase/Bleomycin resistance protein/Dihydroxybiphenyl dioxygenase"/>
    <property type="match status" value="1"/>
</dbReference>
<dbReference type="AlphaFoldDB" id="K2M834"/>
<dbReference type="PROSITE" id="PS51819">
    <property type="entry name" value="VOC"/>
    <property type="match status" value="1"/>
</dbReference>
<evidence type="ECO:0000313" key="3">
    <source>
        <dbReference type="Proteomes" id="UP000006786"/>
    </source>
</evidence>
<proteinExistence type="predicted"/>
<dbReference type="Gene3D" id="3.30.720.110">
    <property type="match status" value="1"/>
</dbReference>
<evidence type="ECO:0000313" key="2">
    <source>
        <dbReference type="EMBL" id="EKF18356.1"/>
    </source>
</evidence>
<dbReference type="Pfam" id="PF00903">
    <property type="entry name" value="Glyoxalase"/>
    <property type="match status" value="1"/>
</dbReference>
<dbReference type="PANTHER" id="PTHR34109:SF1">
    <property type="entry name" value="VOC DOMAIN-CONTAINING PROTEIN"/>
    <property type="match status" value="1"/>
</dbReference>
<dbReference type="Gene3D" id="3.30.720.120">
    <property type="match status" value="1"/>
</dbReference>
<dbReference type="EMBL" id="AMRM01000014">
    <property type="protein sequence ID" value="EKF18356.1"/>
    <property type="molecule type" value="Genomic_DNA"/>
</dbReference>
<dbReference type="RefSeq" id="WP_008597478.1">
    <property type="nucleotide sequence ID" value="NZ_AMRM01000014.1"/>
</dbReference>
<gene>
    <name evidence="2" type="ORF">NA2_13205</name>
</gene>